<feature type="compositionally biased region" description="Polar residues" evidence="5">
    <location>
        <begin position="491"/>
        <end position="504"/>
    </location>
</feature>
<feature type="region of interest" description="Disordered" evidence="5">
    <location>
        <begin position="480"/>
        <end position="520"/>
    </location>
</feature>
<accession>A0A6G1GRG3</accession>
<evidence type="ECO:0000256" key="3">
    <source>
        <dbReference type="ARBA" id="ARBA00021502"/>
    </source>
</evidence>
<feature type="region of interest" description="Disordered" evidence="5">
    <location>
        <begin position="615"/>
        <end position="642"/>
    </location>
</feature>
<organism evidence="7 8">
    <name type="scientific">Aulographum hederae CBS 113979</name>
    <dbReference type="NCBI Taxonomy" id="1176131"/>
    <lineage>
        <taxon>Eukaryota</taxon>
        <taxon>Fungi</taxon>
        <taxon>Dikarya</taxon>
        <taxon>Ascomycota</taxon>
        <taxon>Pezizomycotina</taxon>
        <taxon>Dothideomycetes</taxon>
        <taxon>Pleosporomycetidae</taxon>
        <taxon>Aulographales</taxon>
        <taxon>Aulographaceae</taxon>
    </lineage>
</organism>
<keyword evidence="8" id="KW-1185">Reference proteome</keyword>
<evidence type="ECO:0000256" key="1">
    <source>
        <dbReference type="ARBA" id="ARBA00004123"/>
    </source>
</evidence>
<sequence>MAPTVDGIPQLKAVVYHLTSTPVEKLPHILSHLTQLLAPCGPLLCAQPTPATKDGSEAAALVTKFRARLSSLLKDRTPSGRLVAIVLIKNTIELGGWQILHQCHDWVRDLLGMLSKTDSAASKKLAIVTLTRIFILTRSYPTLKREITTPSLTSFIQICLNSFGPKNSTPDLGSLISGRIPLNSVLESFSTLIGRHPTVFRPHVPHIRYILNAILSNGAFSFREEPGAVVIPQPTQHLSRRLLVQLLGSETKTPTERWGAAFGATISAAHQAANGVFRAVHEEWDPSTLPSSVKDSFYDRSNEAWQKFPDDIGLAVWSGVPAGKERLITVLGILQAFISTESPESVGLKVGSFTDLVVRILSIRTPAPSELPGSASSMRLNAHVDKKEREMLWACLPQIHLAGVQALSALIERFGQSCSLAISGLVDWITWMFETESADPALRTAVYLLVQQILDSFGPFLPKATVSSLSPIVRSCCKDLQNHGQAPPPSITGQNTKLNGNSNPKAPLLNSDNLLGGPEKEAPKPHLENLFIAAYELLPDFLSRLPTQYVPSAIRTLIDRTAIILKHREAMLASTLNPSPDSRSSILPFLAATFPGDLKVEGLLRPRLPALRSHTLIGPKAAEPEDDEDEGDEEGEEVSESVPDAAMATGINAANFSFGTTQPVPDADPLASLEHALRPAELASLYPANSLAPSHTTFPSTISAPANPPPSSLPHAEKRAADDFSTIPPEAKRPRQIDEQAYVSSFEPNPATPGEIEQDLTVATSMQPVVHAADNSASLEKPWEQQRPGEPVDSDDDDHFELPKIFQGSSGDEE</sequence>
<dbReference type="PANTHER" id="PTHR34105:SF1">
    <property type="entry name" value="PROLINE-, GLUTAMIC ACID- AND LEUCINE-RICH PROTEIN 1"/>
    <property type="match status" value="1"/>
</dbReference>
<dbReference type="EMBL" id="ML977175">
    <property type="protein sequence ID" value="KAF1983402.1"/>
    <property type="molecule type" value="Genomic_DNA"/>
</dbReference>
<dbReference type="PANTHER" id="PTHR34105">
    <property type="entry name" value="PROLINE-, GLUTAMIC ACID- AND LEUCINE-RICH PROTEIN 1"/>
    <property type="match status" value="1"/>
</dbReference>
<feature type="region of interest" description="Disordered" evidence="5">
    <location>
        <begin position="696"/>
        <end position="814"/>
    </location>
</feature>
<dbReference type="InterPro" id="IPR016024">
    <property type="entry name" value="ARM-type_fold"/>
</dbReference>
<name>A0A6G1GRG3_9PEZI</name>
<feature type="compositionally biased region" description="Acidic residues" evidence="5">
    <location>
        <begin position="624"/>
        <end position="639"/>
    </location>
</feature>
<feature type="domain" description="Pre-rRNA-processing protein RIX1 N-terminal" evidence="6">
    <location>
        <begin position="11"/>
        <end position="219"/>
    </location>
</feature>
<dbReference type="OrthoDB" id="20900at2759"/>
<evidence type="ECO:0000256" key="2">
    <source>
        <dbReference type="ARBA" id="ARBA00010511"/>
    </source>
</evidence>
<dbReference type="GO" id="GO:0006364">
    <property type="term" value="P:rRNA processing"/>
    <property type="evidence" value="ECO:0007669"/>
    <property type="project" value="TreeGrafter"/>
</dbReference>
<comment type="similarity">
    <text evidence="2">Belongs to the RIX1/PELP1 family.</text>
</comment>
<protein>
    <recommendedName>
        <fullName evidence="3">Pre-rRNA-processing protein RIX1</fullName>
    </recommendedName>
</protein>
<gene>
    <name evidence="7" type="ORF">K402DRAFT_396641</name>
</gene>
<evidence type="ECO:0000313" key="7">
    <source>
        <dbReference type="EMBL" id="KAF1983402.1"/>
    </source>
</evidence>
<keyword evidence="4" id="KW-0539">Nucleus</keyword>
<dbReference type="Proteomes" id="UP000800041">
    <property type="component" value="Unassembled WGS sequence"/>
</dbReference>
<dbReference type="GO" id="GO:0005634">
    <property type="term" value="C:nucleus"/>
    <property type="evidence" value="ECO:0007669"/>
    <property type="project" value="UniProtKB-SubCell"/>
</dbReference>
<comment type="subcellular location">
    <subcellularLocation>
        <location evidence="1">Nucleus</location>
    </subcellularLocation>
</comment>
<evidence type="ECO:0000256" key="5">
    <source>
        <dbReference type="SAM" id="MobiDB-lite"/>
    </source>
</evidence>
<dbReference type="Pfam" id="PF08167">
    <property type="entry name" value="RIX1"/>
    <property type="match status" value="1"/>
</dbReference>
<evidence type="ECO:0000256" key="4">
    <source>
        <dbReference type="ARBA" id="ARBA00023242"/>
    </source>
</evidence>
<dbReference type="SUPFAM" id="SSF48371">
    <property type="entry name" value="ARM repeat"/>
    <property type="match status" value="1"/>
</dbReference>
<reference evidence="7" key="1">
    <citation type="journal article" date="2020" name="Stud. Mycol.">
        <title>101 Dothideomycetes genomes: a test case for predicting lifestyles and emergence of pathogens.</title>
        <authorList>
            <person name="Haridas S."/>
            <person name="Albert R."/>
            <person name="Binder M."/>
            <person name="Bloem J."/>
            <person name="Labutti K."/>
            <person name="Salamov A."/>
            <person name="Andreopoulos B."/>
            <person name="Baker S."/>
            <person name="Barry K."/>
            <person name="Bills G."/>
            <person name="Bluhm B."/>
            <person name="Cannon C."/>
            <person name="Castanera R."/>
            <person name="Culley D."/>
            <person name="Daum C."/>
            <person name="Ezra D."/>
            <person name="Gonzalez J."/>
            <person name="Henrissat B."/>
            <person name="Kuo A."/>
            <person name="Liang C."/>
            <person name="Lipzen A."/>
            <person name="Lutzoni F."/>
            <person name="Magnuson J."/>
            <person name="Mondo S."/>
            <person name="Nolan M."/>
            <person name="Ohm R."/>
            <person name="Pangilinan J."/>
            <person name="Park H.-J."/>
            <person name="Ramirez L."/>
            <person name="Alfaro M."/>
            <person name="Sun H."/>
            <person name="Tritt A."/>
            <person name="Yoshinaga Y."/>
            <person name="Zwiers L.-H."/>
            <person name="Turgeon B."/>
            <person name="Goodwin S."/>
            <person name="Spatafora J."/>
            <person name="Crous P."/>
            <person name="Grigoriev I."/>
        </authorList>
    </citation>
    <scope>NUCLEOTIDE SEQUENCE</scope>
    <source>
        <strain evidence="7">CBS 113979</strain>
    </source>
</reference>
<evidence type="ECO:0000259" key="6">
    <source>
        <dbReference type="Pfam" id="PF08167"/>
    </source>
</evidence>
<dbReference type="InterPro" id="IPR012583">
    <property type="entry name" value="RIX1_N"/>
</dbReference>
<evidence type="ECO:0000313" key="8">
    <source>
        <dbReference type="Proteomes" id="UP000800041"/>
    </source>
</evidence>
<dbReference type="AlphaFoldDB" id="A0A6G1GRG3"/>
<proteinExistence type="inferred from homology"/>